<dbReference type="Proteomes" id="UP000317977">
    <property type="component" value="Unassembled WGS sequence"/>
</dbReference>
<protein>
    <submittedName>
        <fullName evidence="1">Uncharacterized protein</fullName>
    </submittedName>
</protein>
<gene>
    <name evidence="1" type="ORF">Poly59_21730</name>
</gene>
<reference evidence="1 2" key="1">
    <citation type="submission" date="2019-02" db="EMBL/GenBank/DDBJ databases">
        <title>Deep-cultivation of Planctomycetes and their phenomic and genomic characterization uncovers novel biology.</title>
        <authorList>
            <person name="Wiegand S."/>
            <person name="Jogler M."/>
            <person name="Boedeker C."/>
            <person name="Pinto D."/>
            <person name="Vollmers J."/>
            <person name="Rivas-Marin E."/>
            <person name="Kohn T."/>
            <person name="Peeters S.H."/>
            <person name="Heuer A."/>
            <person name="Rast P."/>
            <person name="Oberbeckmann S."/>
            <person name="Bunk B."/>
            <person name="Jeske O."/>
            <person name="Meyerdierks A."/>
            <person name="Storesund J.E."/>
            <person name="Kallscheuer N."/>
            <person name="Luecker S."/>
            <person name="Lage O.M."/>
            <person name="Pohl T."/>
            <person name="Merkel B.J."/>
            <person name="Hornburger P."/>
            <person name="Mueller R.-W."/>
            <person name="Bruemmer F."/>
            <person name="Labrenz M."/>
            <person name="Spormann A.M."/>
            <person name="Op Den Camp H."/>
            <person name="Overmann J."/>
            <person name="Amann R."/>
            <person name="Jetten M.S.M."/>
            <person name="Mascher T."/>
            <person name="Medema M.H."/>
            <person name="Devos D.P."/>
            <person name="Kaster A.-K."/>
            <person name="Ovreas L."/>
            <person name="Rohde M."/>
            <person name="Galperin M.Y."/>
            <person name="Jogler C."/>
        </authorList>
    </citation>
    <scope>NUCLEOTIDE SEQUENCE [LARGE SCALE GENOMIC DNA]</scope>
    <source>
        <strain evidence="1 2">Poly59</strain>
    </source>
</reference>
<evidence type="ECO:0000313" key="2">
    <source>
        <dbReference type="Proteomes" id="UP000317977"/>
    </source>
</evidence>
<proteinExistence type="predicted"/>
<dbReference type="EMBL" id="SJPX01000002">
    <property type="protein sequence ID" value="TWU55870.1"/>
    <property type="molecule type" value="Genomic_DNA"/>
</dbReference>
<sequence>MIYEDWSPIHANSHSFDSPLAGHAVSKDEKGDVKILAPAVDERTNLTGVIKTYKHPHWVVESPERFKSDIGEYEVHLSEQNAYGDWASICIDGQY</sequence>
<keyword evidence="2" id="KW-1185">Reference proteome</keyword>
<evidence type="ECO:0000313" key="1">
    <source>
        <dbReference type="EMBL" id="TWU55870.1"/>
    </source>
</evidence>
<dbReference type="AlphaFoldDB" id="A0A5C6F5P3"/>
<comment type="caution">
    <text evidence="1">The sequence shown here is derived from an EMBL/GenBank/DDBJ whole genome shotgun (WGS) entry which is preliminary data.</text>
</comment>
<organism evidence="1 2">
    <name type="scientific">Rubripirellula reticaptiva</name>
    <dbReference type="NCBI Taxonomy" id="2528013"/>
    <lineage>
        <taxon>Bacteria</taxon>
        <taxon>Pseudomonadati</taxon>
        <taxon>Planctomycetota</taxon>
        <taxon>Planctomycetia</taxon>
        <taxon>Pirellulales</taxon>
        <taxon>Pirellulaceae</taxon>
        <taxon>Rubripirellula</taxon>
    </lineage>
</organism>
<accession>A0A5C6F5P3</accession>
<dbReference type="OrthoDB" id="9760116at2"/>
<name>A0A5C6F5P3_9BACT</name>
<dbReference type="RefSeq" id="WP_146533984.1">
    <property type="nucleotide sequence ID" value="NZ_SJPX01000002.1"/>
</dbReference>